<feature type="transmembrane region" description="Helical" evidence="12">
    <location>
        <begin position="354"/>
        <end position="375"/>
    </location>
</feature>
<dbReference type="PANTHER" id="PTHR30540">
    <property type="entry name" value="OSMOTIC STRESS POTASSIUM TRANSPORTER"/>
    <property type="match status" value="1"/>
</dbReference>
<feature type="transmembrane region" description="Helical" evidence="12">
    <location>
        <begin position="61"/>
        <end position="85"/>
    </location>
</feature>
<feature type="transmembrane region" description="Helical" evidence="12">
    <location>
        <begin position="262"/>
        <end position="282"/>
    </location>
</feature>
<evidence type="ECO:0000256" key="2">
    <source>
        <dbReference type="ARBA" id="ARBA00007019"/>
    </source>
</evidence>
<feature type="transmembrane region" description="Helical" evidence="12">
    <location>
        <begin position="302"/>
        <end position="326"/>
    </location>
</feature>
<evidence type="ECO:0000256" key="1">
    <source>
        <dbReference type="ARBA" id="ARBA00004141"/>
    </source>
</evidence>
<dbReference type="InterPro" id="IPR053952">
    <property type="entry name" value="K_trans_C"/>
</dbReference>
<keyword evidence="9 12" id="KW-1133">Transmembrane helix</keyword>
<evidence type="ECO:0000313" key="16">
    <source>
        <dbReference type="Proteomes" id="UP001302652"/>
    </source>
</evidence>
<feature type="transmembrane region" description="Helical" evidence="12">
    <location>
        <begin position="381"/>
        <end position="403"/>
    </location>
</feature>
<dbReference type="HAMAP" id="MF_01522">
    <property type="entry name" value="Kup"/>
    <property type="match status" value="1"/>
</dbReference>
<name>A0ABZ0EDW4_9BURK</name>
<comment type="subcellular location">
    <subcellularLocation>
        <location evidence="12">Cell membrane</location>
        <topology evidence="12">Multi-pass membrane protein</topology>
    </subcellularLocation>
    <subcellularLocation>
        <location evidence="1">Membrane</location>
        <topology evidence="1">Multi-pass membrane protein</topology>
    </subcellularLocation>
</comment>
<dbReference type="InterPro" id="IPR023051">
    <property type="entry name" value="Kup"/>
</dbReference>
<keyword evidence="5 12" id="KW-0633">Potassium transport</keyword>
<keyword evidence="11 12" id="KW-0472">Membrane</keyword>
<evidence type="ECO:0000259" key="14">
    <source>
        <dbReference type="Pfam" id="PF22776"/>
    </source>
</evidence>
<dbReference type="Pfam" id="PF02705">
    <property type="entry name" value="K_trans"/>
    <property type="match status" value="1"/>
</dbReference>
<sequence>MGHSVSAAPDADRVGEPGPHRKALPALALAALGVVYGDIGTSPLYTMSTVFAPGNGLPLNAFNIVGIVSLIFWSLMVVVSLKYVVLILRANNHGEGGIMALLALAASSVATRPRLRRALLIVGVMGAALFFGDSVITPAISVLSAVEGLEVAAPGLKSCVIPVTLAALVVLFVMQKHGTSGIGAVFGPVMVAWFVVIGIAGLVNIAAAPVILVALNPLQGLGFCLHHRWLAFVALGAVVLSLTGAEALYADMGHFGKRPIRVTWFGIVFPSLVLNYFGQGALLLVNPGALSNPFYRLFPQWAIFPMIVLATISTVIASQAVISGTYSMTKQAMQLSFLPRMNVVHTSEQEIGQIYVPGINWTLLAAVIAAVLGFGSSTALGSAYGIAVTGTMLITTFLTFFVVRYAWHYNWLLCVFATAFFFVIDAMFFSANVLKIVEGGWFPLVTGAVVFTIMATWGRGWEMMLAEARVRAGKTPLKPYLTSLLERSPVRVGGTAIFLTPHPEAVPHALVNNLLHNRVLHERVVFLTVVTKEVPWVPDSERVTAQPLCPGCYQVTIVYGFKDEVDLPQTLVTCKPAGLAFEPSETSWFLSRAALVPKPGRGMALWRERLFAVMLHNVGNVAAFFELPANRVIELGARVEI</sequence>
<keyword evidence="8 12" id="KW-0630">Potassium</keyword>
<feature type="domain" description="K+ potassium transporter C-terminal" evidence="14">
    <location>
        <begin position="494"/>
        <end position="641"/>
    </location>
</feature>
<dbReference type="EMBL" id="CP136511">
    <property type="protein sequence ID" value="WOD14432.1"/>
    <property type="molecule type" value="Genomic_DNA"/>
</dbReference>
<evidence type="ECO:0000256" key="7">
    <source>
        <dbReference type="ARBA" id="ARBA00022847"/>
    </source>
</evidence>
<evidence type="ECO:0000256" key="11">
    <source>
        <dbReference type="ARBA" id="ARBA00023136"/>
    </source>
</evidence>
<keyword evidence="16" id="KW-1185">Reference proteome</keyword>
<keyword evidence="7 12" id="KW-0769">Symport</keyword>
<comment type="catalytic activity">
    <reaction evidence="12">
        <text>K(+)(in) + H(+)(in) = K(+)(out) + H(+)(out)</text>
        <dbReference type="Rhea" id="RHEA:28490"/>
        <dbReference type="ChEBI" id="CHEBI:15378"/>
        <dbReference type="ChEBI" id="CHEBI:29103"/>
    </reaction>
</comment>
<accession>A0ABZ0EDW4</accession>
<proteinExistence type="inferred from homology"/>
<keyword evidence="3 12" id="KW-0813">Transport</keyword>
<feature type="transmembrane region" description="Helical" evidence="12">
    <location>
        <begin position="441"/>
        <end position="461"/>
    </location>
</feature>
<evidence type="ECO:0000256" key="6">
    <source>
        <dbReference type="ARBA" id="ARBA00022692"/>
    </source>
</evidence>
<evidence type="ECO:0000256" key="8">
    <source>
        <dbReference type="ARBA" id="ARBA00022958"/>
    </source>
</evidence>
<keyword evidence="10 12" id="KW-0406">Ion transport</keyword>
<evidence type="ECO:0000256" key="5">
    <source>
        <dbReference type="ARBA" id="ARBA00022538"/>
    </source>
</evidence>
<dbReference type="PANTHER" id="PTHR30540:SF79">
    <property type="entry name" value="LOW AFFINITY POTASSIUM TRANSPORT SYSTEM PROTEIN KUP"/>
    <property type="match status" value="1"/>
</dbReference>
<keyword evidence="4 12" id="KW-1003">Cell membrane</keyword>
<feature type="transmembrane region" description="Helical" evidence="12">
    <location>
        <begin position="185"/>
        <end position="215"/>
    </location>
</feature>
<organism evidence="15 16">
    <name type="scientific">Paraburkholderia kirstenboschensis</name>
    <dbReference type="NCBI Taxonomy" id="1245436"/>
    <lineage>
        <taxon>Bacteria</taxon>
        <taxon>Pseudomonadati</taxon>
        <taxon>Pseudomonadota</taxon>
        <taxon>Betaproteobacteria</taxon>
        <taxon>Burkholderiales</taxon>
        <taxon>Burkholderiaceae</taxon>
        <taxon>Paraburkholderia</taxon>
    </lineage>
</organism>
<feature type="transmembrane region" description="Helical" evidence="12">
    <location>
        <begin position="410"/>
        <end position="429"/>
    </location>
</feature>
<comment type="function">
    <text evidence="12">Transport of potassium into the cell. Likely operates as a K(+):H(+) symporter.</text>
</comment>
<protein>
    <recommendedName>
        <fullName evidence="12">Probable potassium transport system protein Kup</fullName>
    </recommendedName>
</protein>
<evidence type="ECO:0000256" key="3">
    <source>
        <dbReference type="ARBA" id="ARBA00022448"/>
    </source>
</evidence>
<gene>
    <name evidence="12" type="primary">kup</name>
    <name evidence="15" type="ORF">RW095_02845</name>
</gene>
<feature type="transmembrane region" description="Helical" evidence="12">
    <location>
        <begin position="118"/>
        <end position="143"/>
    </location>
</feature>
<evidence type="ECO:0000256" key="4">
    <source>
        <dbReference type="ARBA" id="ARBA00022475"/>
    </source>
</evidence>
<feature type="transmembrane region" description="Helical" evidence="12">
    <location>
        <begin position="155"/>
        <end position="173"/>
    </location>
</feature>
<evidence type="ECO:0000256" key="12">
    <source>
        <dbReference type="HAMAP-Rule" id="MF_01522"/>
    </source>
</evidence>
<feature type="transmembrane region" description="Helical" evidence="12">
    <location>
        <begin position="227"/>
        <end position="250"/>
    </location>
</feature>
<dbReference type="InterPro" id="IPR003855">
    <property type="entry name" value="K+_transporter"/>
</dbReference>
<evidence type="ECO:0000259" key="13">
    <source>
        <dbReference type="Pfam" id="PF02705"/>
    </source>
</evidence>
<dbReference type="Pfam" id="PF22776">
    <property type="entry name" value="K_trans_C"/>
    <property type="match status" value="1"/>
</dbReference>
<evidence type="ECO:0000256" key="9">
    <source>
        <dbReference type="ARBA" id="ARBA00022989"/>
    </source>
</evidence>
<dbReference type="Proteomes" id="UP001302652">
    <property type="component" value="Chromosome 3"/>
</dbReference>
<keyword evidence="6 12" id="KW-0812">Transmembrane</keyword>
<evidence type="ECO:0000256" key="10">
    <source>
        <dbReference type="ARBA" id="ARBA00023065"/>
    </source>
</evidence>
<comment type="similarity">
    <text evidence="2 12">Belongs to the HAK/KUP transporter (TC 2.A.72) family.</text>
</comment>
<dbReference type="RefSeq" id="WP_317016319.1">
    <property type="nucleotide sequence ID" value="NZ_CP136511.1"/>
</dbReference>
<dbReference type="InterPro" id="IPR053951">
    <property type="entry name" value="K_trans_N"/>
</dbReference>
<reference evidence="15 16" key="1">
    <citation type="submission" date="2023-10" db="EMBL/GenBank/DDBJ databases">
        <title>Surface-active antibiotics is a multifunctional adaptation for post-fire microbes.</title>
        <authorList>
            <person name="Liu M.D."/>
            <person name="Du Y."/>
            <person name="Koupaei S.K."/>
            <person name="Kim N.R."/>
            <person name="Zhang W."/>
            <person name="Traxler M.F."/>
        </authorList>
    </citation>
    <scope>NUCLEOTIDE SEQUENCE [LARGE SCALE GENOMIC DNA]</scope>
    <source>
        <strain evidence="15 16">F3</strain>
    </source>
</reference>
<evidence type="ECO:0000313" key="15">
    <source>
        <dbReference type="EMBL" id="WOD14432.1"/>
    </source>
</evidence>
<feature type="domain" description="K+ potassium transporter integral membrane" evidence="13">
    <location>
        <begin position="27"/>
        <end position="468"/>
    </location>
</feature>